<accession>A0ABR4PZP8</accession>
<evidence type="ECO:0008006" key="5">
    <source>
        <dbReference type="Google" id="ProtNLM"/>
    </source>
</evidence>
<proteinExistence type="predicted"/>
<dbReference type="EMBL" id="JAKROA010000024">
    <property type="protein sequence ID" value="KAL5102808.1"/>
    <property type="molecule type" value="Genomic_DNA"/>
</dbReference>
<evidence type="ECO:0000313" key="2">
    <source>
        <dbReference type="EMBL" id="KAL5102793.1"/>
    </source>
</evidence>
<sequence length="108" mass="11448">MTAKHATLPNPLLPPANEHSPPAVPPTRFCQHDPNTHRDDPTTTPLIEATKRGHVETMQLLMRNGTHPLPHANDNGGGGGGGNTALQCAARHANLAAVSLLCKWNGML</sequence>
<protein>
    <recommendedName>
        <fullName evidence="5">ANK_REP_REGION domain-containing protein</fullName>
    </recommendedName>
</protein>
<reference evidence="2" key="2">
    <citation type="submission" date="2024-12" db="EMBL/GenBank/DDBJ databases">
        <authorList>
            <person name="Estrada K."/>
            <person name="Bobes R.J."/>
            <person name="Sanchez-Flores A."/>
            <person name="Laclette J.P."/>
        </authorList>
    </citation>
    <scope>NUCLEOTIDE SEQUENCE</scope>
    <source>
        <strain evidence="2">WFUcys</strain>
        <tissue evidence="2">Peritoneal cavity of infected mice</tissue>
    </source>
</reference>
<name>A0ABR4PZP8_9CEST</name>
<dbReference type="Proteomes" id="UP001651158">
    <property type="component" value="Unassembled WGS sequence"/>
</dbReference>
<evidence type="ECO:0000256" key="1">
    <source>
        <dbReference type="SAM" id="MobiDB-lite"/>
    </source>
</evidence>
<gene>
    <name evidence="2" type="ORF">TcWFU_002779</name>
    <name evidence="3" type="ORF">TcWFU_006999</name>
</gene>
<dbReference type="InterPro" id="IPR036770">
    <property type="entry name" value="Ankyrin_rpt-contain_sf"/>
</dbReference>
<evidence type="ECO:0000313" key="3">
    <source>
        <dbReference type="EMBL" id="KAL5102808.1"/>
    </source>
</evidence>
<dbReference type="SUPFAM" id="SSF48403">
    <property type="entry name" value="Ankyrin repeat"/>
    <property type="match status" value="1"/>
</dbReference>
<feature type="compositionally biased region" description="Basic and acidic residues" evidence="1">
    <location>
        <begin position="30"/>
        <end position="41"/>
    </location>
</feature>
<dbReference type="InterPro" id="IPR002110">
    <property type="entry name" value="Ankyrin_rpt"/>
</dbReference>
<organism evidence="2 4">
    <name type="scientific">Taenia crassiceps</name>
    <dbReference type="NCBI Taxonomy" id="6207"/>
    <lineage>
        <taxon>Eukaryota</taxon>
        <taxon>Metazoa</taxon>
        <taxon>Spiralia</taxon>
        <taxon>Lophotrochozoa</taxon>
        <taxon>Platyhelminthes</taxon>
        <taxon>Cestoda</taxon>
        <taxon>Eucestoda</taxon>
        <taxon>Cyclophyllidea</taxon>
        <taxon>Taeniidae</taxon>
        <taxon>Taenia</taxon>
    </lineage>
</organism>
<dbReference type="Gene3D" id="1.25.40.20">
    <property type="entry name" value="Ankyrin repeat-containing domain"/>
    <property type="match status" value="1"/>
</dbReference>
<comment type="caution">
    <text evidence="2">The sequence shown here is derived from an EMBL/GenBank/DDBJ whole genome shotgun (WGS) entry which is preliminary data.</text>
</comment>
<feature type="region of interest" description="Disordered" evidence="1">
    <location>
        <begin position="1"/>
        <end position="45"/>
    </location>
</feature>
<keyword evidence="4" id="KW-1185">Reference proteome</keyword>
<dbReference type="EMBL" id="JAKROA010000024">
    <property type="protein sequence ID" value="KAL5102793.1"/>
    <property type="molecule type" value="Genomic_DNA"/>
</dbReference>
<reference evidence="2 4" key="1">
    <citation type="journal article" date="2022" name="Front. Cell. Infect. Microbiol.">
        <title>The Genomes of Two Strains of Taenia crassiceps the Animal Model for the Study of Human Cysticercosis.</title>
        <authorList>
            <person name="Bobes R.J."/>
            <person name="Estrada K."/>
            <person name="Rios-Valencia D.G."/>
            <person name="Calderon-Gallegos A."/>
            <person name="de la Torre P."/>
            <person name="Carrero J.C."/>
            <person name="Sanchez-Flores A."/>
            <person name="Laclette J.P."/>
        </authorList>
    </citation>
    <scope>NUCLEOTIDE SEQUENCE [LARGE SCALE GENOMIC DNA]</scope>
    <source>
        <strain evidence="2">WFUcys</strain>
    </source>
</reference>
<dbReference type="Pfam" id="PF12796">
    <property type="entry name" value="Ank_2"/>
    <property type="match status" value="1"/>
</dbReference>
<evidence type="ECO:0000313" key="4">
    <source>
        <dbReference type="Proteomes" id="UP001651158"/>
    </source>
</evidence>